<organism evidence="2 3">
    <name type="scientific">Cellulomonas iranensis</name>
    <dbReference type="NCBI Taxonomy" id="76862"/>
    <lineage>
        <taxon>Bacteria</taxon>
        <taxon>Bacillati</taxon>
        <taxon>Actinomycetota</taxon>
        <taxon>Actinomycetes</taxon>
        <taxon>Micrococcales</taxon>
        <taxon>Cellulomonadaceae</taxon>
        <taxon>Cellulomonas</taxon>
    </lineage>
</organism>
<dbReference type="EMBL" id="JAUSVM010000001">
    <property type="protein sequence ID" value="MDQ0423966.1"/>
    <property type="molecule type" value="Genomic_DNA"/>
</dbReference>
<proteinExistence type="predicted"/>
<evidence type="ECO:0000256" key="1">
    <source>
        <dbReference type="SAM" id="MobiDB-lite"/>
    </source>
</evidence>
<name>A0ABU0GGU3_9CELL</name>
<sequence>MHPLTVYDTALDEHHERLRRTALADARTRRTGLRGRTARSADGARRARRTVGAPARRTAPAATAPMAR</sequence>
<feature type="region of interest" description="Disordered" evidence="1">
    <location>
        <begin position="29"/>
        <end position="68"/>
    </location>
</feature>
<evidence type="ECO:0000313" key="3">
    <source>
        <dbReference type="Proteomes" id="UP001240250"/>
    </source>
</evidence>
<dbReference type="Proteomes" id="UP001240250">
    <property type="component" value="Unassembled WGS sequence"/>
</dbReference>
<comment type="caution">
    <text evidence="2">The sequence shown here is derived from an EMBL/GenBank/DDBJ whole genome shotgun (WGS) entry which is preliminary data.</text>
</comment>
<reference evidence="2 3" key="1">
    <citation type="submission" date="2023-07" db="EMBL/GenBank/DDBJ databases">
        <title>Sequencing the genomes of 1000 actinobacteria strains.</title>
        <authorList>
            <person name="Klenk H.-P."/>
        </authorList>
    </citation>
    <scope>NUCLEOTIDE SEQUENCE [LARGE SCALE GENOMIC DNA]</scope>
    <source>
        <strain evidence="2 3">DSM 14785</strain>
    </source>
</reference>
<gene>
    <name evidence="2" type="ORF">JO380_000347</name>
</gene>
<accession>A0ABU0GGU3</accession>
<keyword evidence="3" id="KW-1185">Reference proteome</keyword>
<dbReference type="RefSeq" id="WP_307415674.1">
    <property type="nucleotide sequence ID" value="NZ_CP194061.1"/>
</dbReference>
<evidence type="ECO:0000313" key="2">
    <source>
        <dbReference type="EMBL" id="MDQ0423966.1"/>
    </source>
</evidence>
<feature type="compositionally biased region" description="Low complexity" evidence="1">
    <location>
        <begin position="50"/>
        <end position="68"/>
    </location>
</feature>
<protein>
    <submittedName>
        <fullName evidence="2">Uncharacterized protein</fullName>
    </submittedName>
</protein>